<evidence type="ECO:0000313" key="3">
    <source>
        <dbReference type="Proteomes" id="UP000001542"/>
    </source>
</evidence>
<dbReference type="VEuPathDB" id="TrichDB:TVAG_144300"/>
<gene>
    <name evidence="2" type="ORF">TVAG_144300</name>
    <name evidence="1" type="ORF">TVAG_250890</name>
</gene>
<keyword evidence="3" id="KW-1185">Reference proteome</keyword>
<organism evidence="2 3">
    <name type="scientific">Trichomonas vaginalis (strain ATCC PRA-98 / G3)</name>
    <dbReference type="NCBI Taxonomy" id="412133"/>
    <lineage>
        <taxon>Eukaryota</taxon>
        <taxon>Metamonada</taxon>
        <taxon>Parabasalia</taxon>
        <taxon>Trichomonadida</taxon>
        <taxon>Trichomonadidae</taxon>
        <taxon>Trichomonas</taxon>
    </lineage>
</organism>
<dbReference type="VEuPathDB" id="TrichDB:TVAGG3_0328300"/>
<dbReference type="AlphaFoldDB" id="A2FHC3"/>
<sequence length="325" mass="36541">MDLGATKTNVPTFETDVTLVRKIKNSLGVIQDNKLLLFAPFSLNRAFTGIHYTIFKHDCKIMDVTFILANDMFSENPYYENSIGYPTSTMILFYDAALNFYILDATKQIIQCQFKISDNDRVISFCGSSVKPNEFIVLTPTDICIYNVDSEIADQIFSTPFRARRIIPFGPYYTLLSNDEVTVFDGVNLKKYFQGDEIESFVISDDDIIISRNDPSHGTTQSSIFEKISNGTVKSAIGLKKVYDNLWDAANGWIVTMVRTGSLAIGNINYPKARALIKTETQIELPKWLFAGIIKHDNALGVVVIGSNKLETYQVPLDSLNKLIE</sequence>
<evidence type="ECO:0000313" key="2">
    <source>
        <dbReference type="EMBL" id="EAX95681.1"/>
    </source>
</evidence>
<dbReference type="Proteomes" id="UP000001542">
    <property type="component" value="Unassembled WGS sequence"/>
</dbReference>
<reference evidence="2" key="1">
    <citation type="submission" date="2006-10" db="EMBL/GenBank/DDBJ databases">
        <authorList>
            <person name="Amadeo P."/>
            <person name="Zhao Q."/>
            <person name="Wortman J."/>
            <person name="Fraser-Liggett C."/>
            <person name="Carlton J."/>
        </authorList>
    </citation>
    <scope>NUCLEOTIDE SEQUENCE</scope>
    <source>
        <strain evidence="2">G3</strain>
    </source>
</reference>
<accession>A2FHC3</accession>
<protein>
    <submittedName>
        <fullName evidence="2">Uncharacterized protein</fullName>
    </submittedName>
</protein>
<dbReference type="EMBL" id="DS113793">
    <property type="protein sequence ID" value="EAX95681.1"/>
    <property type="molecule type" value="Genomic_DNA"/>
</dbReference>
<dbReference type="KEGG" id="tva:4753443"/>
<evidence type="ECO:0000313" key="1">
    <source>
        <dbReference type="EMBL" id="EAX94923.1"/>
    </source>
</evidence>
<reference evidence="2" key="2">
    <citation type="journal article" date="2007" name="Science">
        <title>Draft genome sequence of the sexually transmitted pathogen Trichomonas vaginalis.</title>
        <authorList>
            <person name="Carlton J.M."/>
            <person name="Hirt R.P."/>
            <person name="Silva J.C."/>
            <person name="Delcher A.L."/>
            <person name="Schatz M."/>
            <person name="Zhao Q."/>
            <person name="Wortman J.R."/>
            <person name="Bidwell S.L."/>
            <person name="Alsmark U.C.M."/>
            <person name="Besteiro S."/>
            <person name="Sicheritz-Ponten T."/>
            <person name="Noel C.J."/>
            <person name="Dacks J.B."/>
            <person name="Foster P.G."/>
            <person name="Simillion C."/>
            <person name="Van de Peer Y."/>
            <person name="Miranda-Saavedra D."/>
            <person name="Barton G.J."/>
            <person name="Westrop G.D."/>
            <person name="Mueller S."/>
            <person name="Dessi D."/>
            <person name="Fiori P.L."/>
            <person name="Ren Q."/>
            <person name="Paulsen I."/>
            <person name="Zhang H."/>
            <person name="Bastida-Corcuera F.D."/>
            <person name="Simoes-Barbosa A."/>
            <person name="Brown M.T."/>
            <person name="Hayes R.D."/>
            <person name="Mukherjee M."/>
            <person name="Okumura C.Y."/>
            <person name="Schneider R."/>
            <person name="Smith A.J."/>
            <person name="Vanacova S."/>
            <person name="Villalvazo M."/>
            <person name="Haas B.J."/>
            <person name="Pertea M."/>
            <person name="Feldblyum T.V."/>
            <person name="Utterback T.R."/>
            <person name="Shu C.L."/>
            <person name="Osoegawa K."/>
            <person name="de Jong P.J."/>
            <person name="Hrdy I."/>
            <person name="Horvathova L."/>
            <person name="Zubacova Z."/>
            <person name="Dolezal P."/>
            <person name="Malik S.B."/>
            <person name="Logsdon J.M. Jr."/>
            <person name="Henze K."/>
            <person name="Gupta A."/>
            <person name="Wang C.C."/>
            <person name="Dunne R.L."/>
            <person name="Upcroft J.A."/>
            <person name="Upcroft P."/>
            <person name="White O."/>
            <person name="Salzberg S.L."/>
            <person name="Tang P."/>
            <person name="Chiu C.-H."/>
            <person name="Lee Y.-S."/>
            <person name="Embley T.M."/>
            <person name="Coombs G.H."/>
            <person name="Mottram J.C."/>
            <person name="Tachezy J."/>
            <person name="Fraser-Liggett C.M."/>
            <person name="Johnson P.J."/>
        </authorList>
    </citation>
    <scope>NUCLEOTIDE SEQUENCE [LARGE SCALE GENOMIC DNA]</scope>
    <source>
        <strain evidence="2">G3</strain>
    </source>
</reference>
<name>A2FHC3_TRIV3</name>
<dbReference type="EMBL" id="DS113831">
    <property type="protein sequence ID" value="EAX94923.1"/>
    <property type="molecule type" value="Genomic_DNA"/>
</dbReference>
<proteinExistence type="predicted"/>
<dbReference type="KEGG" id="tva:4752666"/>